<gene>
    <name evidence="1" type="ORF">GCM10025791_07160</name>
</gene>
<dbReference type="Proteomes" id="UP001409585">
    <property type="component" value="Unassembled WGS sequence"/>
</dbReference>
<evidence type="ECO:0000313" key="1">
    <source>
        <dbReference type="EMBL" id="GAA4933118.1"/>
    </source>
</evidence>
<keyword evidence="2" id="KW-1185">Reference proteome</keyword>
<dbReference type="AlphaFoldDB" id="A0AAV3TYN4"/>
<organism evidence="1 2">
    <name type="scientific">Halioxenophilus aromaticivorans</name>
    <dbReference type="NCBI Taxonomy" id="1306992"/>
    <lineage>
        <taxon>Bacteria</taxon>
        <taxon>Pseudomonadati</taxon>
        <taxon>Pseudomonadota</taxon>
        <taxon>Gammaproteobacteria</taxon>
        <taxon>Alteromonadales</taxon>
        <taxon>Alteromonadaceae</taxon>
        <taxon>Halioxenophilus</taxon>
    </lineage>
</organism>
<comment type="caution">
    <text evidence="1">The sequence shown here is derived from an EMBL/GenBank/DDBJ whole genome shotgun (WGS) entry which is preliminary data.</text>
</comment>
<accession>A0AAV3TYN4</accession>
<evidence type="ECO:0000313" key="2">
    <source>
        <dbReference type="Proteomes" id="UP001409585"/>
    </source>
</evidence>
<protein>
    <submittedName>
        <fullName evidence="1">Uncharacterized protein</fullName>
    </submittedName>
</protein>
<dbReference type="EMBL" id="BAABLX010000007">
    <property type="protein sequence ID" value="GAA4933118.1"/>
    <property type="molecule type" value="Genomic_DNA"/>
</dbReference>
<reference evidence="2" key="1">
    <citation type="journal article" date="2019" name="Int. J. Syst. Evol. Microbiol.">
        <title>The Global Catalogue of Microorganisms (GCM) 10K type strain sequencing project: providing services to taxonomists for standard genome sequencing and annotation.</title>
        <authorList>
            <consortium name="The Broad Institute Genomics Platform"/>
            <consortium name="The Broad Institute Genome Sequencing Center for Infectious Disease"/>
            <person name="Wu L."/>
            <person name="Ma J."/>
        </authorList>
    </citation>
    <scope>NUCLEOTIDE SEQUENCE [LARGE SCALE GENOMIC DNA]</scope>
    <source>
        <strain evidence="2">JCM 19134</strain>
    </source>
</reference>
<proteinExistence type="predicted"/>
<name>A0AAV3TYN4_9ALTE</name>
<sequence length="76" mass="8920">MLFHTPTVHHLSTYYRDTYDPLLTYYQDTYYQDTHVCSHICSAYWLSRHPYLSNLTAALAQTNQNLGDTTNALIKF</sequence>